<gene>
    <name evidence="2" type="ORF">DB43_FZ00070</name>
</gene>
<feature type="coiled-coil region" evidence="1">
    <location>
        <begin position="53"/>
        <end position="80"/>
    </location>
</feature>
<dbReference type="AlphaFoldDB" id="A0A0C1ECB0"/>
<keyword evidence="1" id="KW-0175">Coiled coil</keyword>
<accession>A0A0C1ECB0</accession>
<proteinExistence type="predicted"/>
<sequence length="312" mass="36206">MLEALMLICIKLQLYTINNMASKIKVIMHPMDPQKIRSMKEELDLLRLSHTEKQTLSLQREQVETAITEQEKAIETLKNTLFYQKTSDFYLEEQLKAAQKILAETKQKLIGMDHLLDSLEDTAEENIDRMEEDLSLMILSLYPSEQPIYTALKGSLNHTLNLQQSIQGLHNQTQLLLELVEGILSVRYAVKKQGILCYIFGRNPNQQIAQHLEAIQRVIVQTLETLQQYQNTLTEDDIELKALSKSALTIYSELLDFCKKKWNFKTIDQSLIQTYSVLGELLESFQTELNHLKKEEQDIRIQIRDWIANHSA</sequence>
<organism evidence="2 3">
    <name type="scientific">Parachlamydia acanthamoebae</name>
    <dbReference type="NCBI Taxonomy" id="83552"/>
    <lineage>
        <taxon>Bacteria</taxon>
        <taxon>Pseudomonadati</taxon>
        <taxon>Chlamydiota</taxon>
        <taxon>Chlamydiia</taxon>
        <taxon>Parachlamydiales</taxon>
        <taxon>Parachlamydiaceae</taxon>
        <taxon>Parachlamydia</taxon>
    </lineage>
</organism>
<name>A0A0C1ECB0_9BACT</name>
<protein>
    <submittedName>
        <fullName evidence="2">Uncharacterized protein</fullName>
    </submittedName>
</protein>
<evidence type="ECO:0000313" key="3">
    <source>
        <dbReference type="Proteomes" id="UP000031307"/>
    </source>
</evidence>
<dbReference type="Proteomes" id="UP000031307">
    <property type="component" value="Unassembled WGS sequence"/>
</dbReference>
<dbReference type="EMBL" id="JSAM01000069">
    <property type="protein sequence ID" value="KIA77678.1"/>
    <property type="molecule type" value="Genomic_DNA"/>
</dbReference>
<comment type="caution">
    <text evidence="2">The sequence shown here is derived from an EMBL/GenBank/DDBJ whole genome shotgun (WGS) entry which is preliminary data.</text>
</comment>
<evidence type="ECO:0000256" key="1">
    <source>
        <dbReference type="SAM" id="Coils"/>
    </source>
</evidence>
<reference evidence="2 3" key="1">
    <citation type="journal article" date="2014" name="Mol. Biol. Evol.">
        <title>Massive expansion of Ubiquitination-related gene families within the Chlamydiae.</title>
        <authorList>
            <person name="Domman D."/>
            <person name="Collingro A."/>
            <person name="Lagkouvardos I."/>
            <person name="Gehre L."/>
            <person name="Weinmaier T."/>
            <person name="Rattei T."/>
            <person name="Subtil A."/>
            <person name="Horn M."/>
        </authorList>
    </citation>
    <scope>NUCLEOTIDE SEQUENCE [LARGE SCALE GENOMIC DNA]</scope>
    <source>
        <strain evidence="2 3">OEW1</strain>
    </source>
</reference>
<dbReference type="PATRIC" id="fig|83552.4.peg.1145"/>
<evidence type="ECO:0000313" key="2">
    <source>
        <dbReference type="EMBL" id="KIA77678.1"/>
    </source>
</evidence>